<organism evidence="1 2">
    <name type="scientific">Ditylenchus dipsaci</name>
    <dbReference type="NCBI Taxonomy" id="166011"/>
    <lineage>
        <taxon>Eukaryota</taxon>
        <taxon>Metazoa</taxon>
        <taxon>Ecdysozoa</taxon>
        <taxon>Nematoda</taxon>
        <taxon>Chromadorea</taxon>
        <taxon>Rhabditida</taxon>
        <taxon>Tylenchina</taxon>
        <taxon>Tylenchomorpha</taxon>
        <taxon>Sphaerularioidea</taxon>
        <taxon>Anguinidae</taxon>
        <taxon>Anguininae</taxon>
        <taxon>Ditylenchus</taxon>
    </lineage>
</organism>
<protein>
    <submittedName>
        <fullName evidence="2">Uncharacterized protein</fullName>
    </submittedName>
</protein>
<dbReference type="AlphaFoldDB" id="A0A915DMZ6"/>
<reference evidence="2" key="1">
    <citation type="submission" date="2022-11" db="UniProtKB">
        <authorList>
            <consortium name="WormBaseParasite"/>
        </authorList>
    </citation>
    <scope>IDENTIFICATION</scope>
</reference>
<evidence type="ECO:0000313" key="2">
    <source>
        <dbReference type="WBParaSite" id="jg21704"/>
    </source>
</evidence>
<dbReference type="WBParaSite" id="jg21704">
    <property type="protein sequence ID" value="jg21704"/>
    <property type="gene ID" value="jg21704"/>
</dbReference>
<evidence type="ECO:0000313" key="1">
    <source>
        <dbReference type="Proteomes" id="UP000887574"/>
    </source>
</evidence>
<dbReference type="Proteomes" id="UP000887574">
    <property type="component" value="Unplaced"/>
</dbReference>
<proteinExistence type="predicted"/>
<name>A0A915DMZ6_9BILA</name>
<accession>A0A915DMZ6</accession>
<keyword evidence="1" id="KW-1185">Reference proteome</keyword>
<sequence>MRTIGGNITTPAAYMEIASYRDSRMRLFGLHGHTREFVLQKNNQHPERNLKAMFTDVIATLYMEHPSTKQFQIIIDADGLDNKIVIPPRPREQNTQKHSREIARVDQSARQANLMWGVLHVTALLTLHSKDLA</sequence>